<feature type="transmembrane region" description="Helical" evidence="1">
    <location>
        <begin position="274"/>
        <end position="292"/>
    </location>
</feature>
<evidence type="ECO:0000259" key="2">
    <source>
        <dbReference type="Pfam" id="PF04235"/>
    </source>
</evidence>
<keyword evidence="1" id="KW-0472">Membrane</keyword>
<dbReference type="InterPro" id="IPR007349">
    <property type="entry name" value="DUF418"/>
</dbReference>
<evidence type="ECO:0000313" key="3">
    <source>
        <dbReference type="EMBL" id="RBO98220.1"/>
    </source>
</evidence>
<feature type="transmembrane region" description="Helical" evidence="1">
    <location>
        <begin position="244"/>
        <end position="262"/>
    </location>
</feature>
<sequence>MVNPIAEKHRLIWIDAARGFAIFGIFMVNVPAFHAPFFLYGGEEVFWSTPVDQMIQVIIDVFFQASFYSLFSLLFGFGIQIIVENISKRNQPVITLLFRRLLILIGFGCIHAFLIWHGDILLTYGLIGMFLFLFLNKNSQTLLRWAFSLLLIPTLLYTFLLFVVRDQLSGYSMARIEQAITNYSSGSLLTIWQQNFIDWTASNGVFSYILLTCNLLPLFLFGMVTARKRWLHEVEHHKVLIQKIWFVSLIIFIMVKAGVYFWDNHTWLSMFQDTIGGSASAIFYLTSITLLFQKSHFTRLLKPFTYVGKMSLSNYIFQSVACFILFYGVGFGLYNTINPVGSLMIVLVIYLCQVVLSSWYMTYYRFGPIEWVWRRLMYMEKLPNKRHPK</sequence>
<feature type="transmembrane region" description="Helical" evidence="1">
    <location>
        <begin position="120"/>
        <end position="135"/>
    </location>
</feature>
<keyword evidence="1" id="KW-1133">Transmembrane helix</keyword>
<evidence type="ECO:0000313" key="4">
    <source>
        <dbReference type="Proteomes" id="UP000252254"/>
    </source>
</evidence>
<dbReference type="PANTHER" id="PTHR30590:SF2">
    <property type="entry name" value="INNER MEMBRANE PROTEIN"/>
    <property type="match status" value="1"/>
</dbReference>
<reference evidence="3 4" key="1">
    <citation type="submission" date="2018-06" db="EMBL/GenBank/DDBJ databases">
        <title>Genomic Encyclopedia of Type Strains, Phase IV (KMG-IV): sequencing the most valuable type-strain genomes for metagenomic binning, comparative biology and taxonomic classification.</title>
        <authorList>
            <person name="Goeker M."/>
        </authorList>
    </citation>
    <scope>NUCLEOTIDE SEQUENCE [LARGE SCALE GENOMIC DNA]</scope>
    <source>
        <strain evidence="3 4">DSM 15140</strain>
    </source>
</reference>
<proteinExistence type="predicted"/>
<dbReference type="Proteomes" id="UP000252254">
    <property type="component" value="Unassembled WGS sequence"/>
</dbReference>
<dbReference type="EMBL" id="QNRI01000005">
    <property type="protein sequence ID" value="RBO98220.1"/>
    <property type="molecule type" value="Genomic_DNA"/>
</dbReference>
<evidence type="ECO:0000256" key="1">
    <source>
        <dbReference type="SAM" id="Phobius"/>
    </source>
</evidence>
<feature type="transmembrane region" description="Helical" evidence="1">
    <location>
        <begin position="205"/>
        <end position="224"/>
    </location>
</feature>
<feature type="transmembrane region" description="Helical" evidence="1">
    <location>
        <begin position="95"/>
        <end position="114"/>
    </location>
</feature>
<keyword evidence="1" id="KW-0812">Transmembrane</keyword>
<protein>
    <recommendedName>
        <fullName evidence="2">DUF418 domain-containing protein</fullName>
    </recommendedName>
</protein>
<feature type="transmembrane region" description="Helical" evidence="1">
    <location>
        <begin position="20"/>
        <end position="41"/>
    </location>
</feature>
<feature type="transmembrane region" description="Helical" evidence="1">
    <location>
        <begin position="312"/>
        <end position="334"/>
    </location>
</feature>
<feature type="domain" description="DUF418" evidence="2">
    <location>
        <begin position="226"/>
        <end position="379"/>
    </location>
</feature>
<dbReference type="Pfam" id="PF04235">
    <property type="entry name" value="DUF418"/>
    <property type="match status" value="1"/>
</dbReference>
<comment type="caution">
    <text evidence="3">The sequence shown here is derived from an EMBL/GenBank/DDBJ whole genome shotgun (WGS) entry which is preliminary data.</text>
</comment>
<dbReference type="RefSeq" id="WP_113868614.1">
    <property type="nucleotide sequence ID" value="NZ_BAABQN010000005.1"/>
</dbReference>
<dbReference type="STRING" id="200904.GCA_900168775_01227"/>
<organism evidence="3 4">
    <name type="scientific">Paraliobacillus ryukyuensis</name>
    <dbReference type="NCBI Taxonomy" id="200904"/>
    <lineage>
        <taxon>Bacteria</taxon>
        <taxon>Bacillati</taxon>
        <taxon>Bacillota</taxon>
        <taxon>Bacilli</taxon>
        <taxon>Bacillales</taxon>
        <taxon>Bacillaceae</taxon>
        <taxon>Paraliobacillus</taxon>
    </lineage>
</organism>
<dbReference type="AlphaFoldDB" id="A0A366E764"/>
<name>A0A366E764_9BACI</name>
<feature type="transmembrane region" description="Helical" evidence="1">
    <location>
        <begin position="61"/>
        <end position="83"/>
    </location>
</feature>
<accession>A0A366E764</accession>
<dbReference type="PANTHER" id="PTHR30590">
    <property type="entry name" value="INNER MEMBRANE PROTEIN"/>
    <property type="match status" value="1"/>
</dbReference>
<keyword evidence="4" id="KW-1185">Reference proteome</keyword>
<dbReference type="InterPro" id="IPR052529">
    <property type="entry name" value="Bact_Transport_Assoc"/>
</dbReference>
<gene>
    <name evidence="3" type="ORF">DES48_10570</name>
</gene>
<feature type="transmembrane region" description="Helical" evidence="1">
    <location>
        <begin position="142"/>
        <end position="164"/>
    </location>
</feature>
<feature type="transmembrane region" description="Helical" evidence="1">
    <location>
        <begin position="340"/>
        <end position="361"/>
    </location>
</feature>
<dbReference type="OrthoDB" id="9807744at2"/>